<feature type="non-terminal residue" evidence="9">
    <location>
        <position position="1"/>
    </location>
</feature>
<dbReference type="InterPro" id="IPR020479">
    <property type="entry name" value="HD_metazoa"/>
</dbReference>
<dbReference type="GO" id="GO:0030154">
    <property type="term" value="P:cell differentiation"/>
    <property type="evidence" value="ECO:0007669"/>
    <property type="project" value="TreeGrafter"/>
</dbReference>
<dbReference type="CDD" id="cd00086">
    <property type="entry name" value="homeodomain"/>
    <property type="match status" value="1"/>
</dbReference>
<dbReference type="OrthoDB" id="6159439at2759"/>
<evidence type="ECO:0000256" key="4">
    <source>
        <dbReference type="ARBA" id="ARBA00023242"/>
    </source>
</evidence>
<feature type="DNA-binding region" description="Homeobox" evidence="5">
    <location>
        <begin position="124"/>
        <end position="183"/>
    </location>
</feature>
<evidence type="ECO:0000256" key="3">
    <source>
        <dbReference type="ARBA" id="ARBA00023155"/>
    </source>
</evidence>
<feature type="compositionally biased region" description="Low complexity" evidence="7">
    <location>
        <begin position="242"/>
        <end position="252"/>
    </location>
</feature>
<dbReference type="EMBL" id="JADDUC010000147">
    <property type="protein sequence ID" value="KAG0117178.1"/>
    <property type="molecule type" value="Genomic_DNA"/>
</dbReference>
<evidence type="ECO:0000256" key="5">
    <source>
        <dbReference type="PROSITE-ProRule" id="PRU00108"/>
    </source>
</evidence>
<dbReference type="PRINTS" id="PR00031">
    <property type="entry name" value="HTHREPRESSR"/>
</dbReference>
<feature type="region of interest" description="Disordered" evidence="7">
    <location>
        <begin position="182"/>
        <end position="252"/>
    </location>
</feature>
<dbReference type="PROSITE" id="PS50071">
    <property type="entry name" value="HOMEOBOX_2"/>
    <property type="match status" value="1"/>
</dbReference>
<dbReference type="PRINTS" id="PR00024">
    <property type="entry name" value="HOMEOBOX"/>
</dbReference>
<dbReference type="PANTHER" id="PTHR24340">
    <property type="entry name" value="HOMEOBOX PROTEIN NKX"/>
    <property type="match status" value="1"/>
</dbReference>
<dbReference type="InterPro" id="IPR017970">
    <property type="entry name" value="Homeobox_CS"/>
</dbReference>
<feature type="compositionally biased region" description="Basic and acidic residues" evidence="7">
    <location>
        <begin position="192"/>
        <end position="205"/>
    </location>
</feature>
<evidence type="ECO:0000256" key="1">
    <source>
        <dbReference type="ARBA" id="ARBA00004123"/>
    </source>
</evidence>
<dbReference type="GO" id="GO:0000981">
    <property type="term" value="F:DNA-binding transcription factor activity, RNA polymerase II-specific"/>
    <property type="evidence" value="ECO:0007669"/>
    <property type="project" value="InterPro"/>
</dbReference>
<proteinExistence type="predicted"/>
<evidence type="ECO:0000259" key="8">
    <source>
        <dbReference type="PROSITE" id="PS50071"/>
    </source>
</evidence>
<evidence type="ECO:0000256" key="2">
    <source>
        <dbReference type="ARBA" id="ARBA00023125"/>
    </source>
</evidence>
<dbReference type="InterPro" id="IPR001356">
    <property type="entry name" value="HD"/>
</dbReference>
<keyword evidence="2 5" id="KW-0238">DNA-binding</keyword>
<sequence>LSAATPHGINDILSRPSMPLPGAALASASPSASSAAPAGLLAGLPRFGSLSPPPPPPPALYFSPGAAAAAAAVAAGRYPKPLAELPGRTPIFWPGVMQSPPWRDARLACAPHQGSILLDKDGKRKHTRPTFSGQQIFALEKTFEQTKYLAGPERARLAYSLGMTESQVKVWFQNRRTKWRKKHAAEMATAKKKQDSETERLKGASENEEEDDDYNKPLDPNSDDEKITQLLKKHKPGGGGLLLHPPEGEASV</sequence>
<reference evidence="9" key="1">
    <citation type="submission" date="2020-10" db="EMBL/GenBank/DDBJ databases">
        <title>Feather gene expression reveals the developmental basis of iridescence in African starlings.</title>
        <authorList>
            <person name="Rubenstein D.R."/>
        </authorList>
    </citation>
    <scope>NUCLEOTIDE SEQUENCE</scope>
    <source>
        <strain evidence="9">SS15</strain>
        <tissue evidence="9">Liver</tissue>
    </source>
</reference>
<evidence type="ECO:0000256" key="7">
    <source>
        <dbReference type="SAM" id="MobiDB-lite"/>
    </source>
</evidence>
<organism evidence="9">
    <name type="scientific">Lamprotornis superbus</name>
    <dbReference type="NCBI Taxonomy" id="245042"/>
    <lineage>
        <taxon>Eukaryota</taxon>
        <taxon>Metazoa</taxon>
        <taxon>Chordata</taxon>
        <taxon>Craniata</taxon>
        <taxon>Vertebrata</taxon>
        <taxon>Euteleostomi</taxon>
        <taxon>Archelosauria</taxon>
        <taxon>Archosauria</taxon>
        <taxon>Dinosauria</taxon>
        <taxon>Saurischia</taxon>
        <taxon>Theropoda</taxon>
        <taxon>Coelurosauria</taxon>
        <taxon>Aves</taxon>
        <taxon>Neognathae</taxon>
        <taxon>Neoaves</taxon>
        <taxon>Telluraves</taxon>
        <taxon>Australaves</taxon>
        <taxon>Passeriformes</taxon>
        <taxon>Sturnidae</taxon>
        <taxon>Lamprotornis</taxon>
    </lineage>
</organism>
<dbReference type="PANTHER" id="PTHR24340:SF31">
    <property type="entry name" value="HOMEOBOX PROTEIN NKX-6.1"/>
    <property type="match status" value="1"/>
</dbReference>
<gene>
    <name evidence="9" type="ORF">IHE44_002974</name>
</gene>
<protein>
    <submittedName>
        <fullName evidence="9">Homeobox protein Nkx-6.1</fullName>
    </submittedName>
</protein>
<keyword evidence="4 5" id="KW-0539">Nucleus</keyword>
<comment type="subcellular location">
    <subcellularLocation>
        <location evidence="1 5 6">Nucleus</location>
    </subcellularLocation>
</comment>
<keyword evidence="3 5" id="KW-0371">Homeobox</keyword>
<dbReference type="SUPFAM" id="SSF46689">
    <property type="entry name" value="Homeodomain-like"/>
    <property type="match status" value="1"/>
</dbReference>
<dbReference type="InterPro" id="IPR050394">
    <property type="entry name" value="Homeobox_NK-like"/>
</dbReference>
<accession>A0A835NJX3</accession>
<dbReference type="GO" id="GO:0000978">
    <property type="term" value="F:RNA polymerase II cis-regulatory region sequence-specific DNA binding"/>
    <property type="evidence" value="ECO:0007669"/>
    <property type="project" value="TreeGrafter"/>
</dbReference>
<dbReference type="InterPro" id="IPR000047">
    <property type="entry name" value="HTH_motif"/>
</dbReference>
<dbReference type="SMART" id="SM00389">
    <property type="entry name" value="HOX"/>
    <property type="match status" value="1"/>
</dbReference>
<evidence type="ECO:0000313" key="9">
    <source>
        <dbReference type="EMBL" id="KAG0117178.1"/>
    </source>
</evidence>
<dbReference type="GO" id="GO:0005634">
    <property type="term" value="C:nucleus"/>
    <property type="evidence" value="ECO:0007669"/>
    <property type="project" value="UniProtKB-SubCell"/>
</dbReference>
<dbReference type="Gene3D" id="1.10.10.60">
    <property type="entry name" value="Homeodomain-like"/>
    <property type="match status" value="1"/>
</dbReference>
<dbReference type="AlphaFoldDB" id="A0A835NJX3"/>
<dbReference type="Pfam" id="PF00046">
    <property type="entry name" value="Homeodomain"/>
    <property type="match status" value="1"/>
</dbReference>
<dbReference type="FunFam" id="1.10.10.60:FF:000067">
    <property type="entry name" value="NK6 homeobox 1"/>
    <property type="match status" value="1"/>
</dbReference>
<dbReference type="PROSITE" id="PS00027">
    <property type="entry name" value="HOMEOBOX_1"/>
    <property type="match status" value="1"/>
</dbReference>
<feature type="domain" description="Homeobox" evidence="8">
    <location>
        <begin position="122"/>
        <end position="182"/>
    </location>
</feature>
<dbReference type="InterPro" id="IPR009057">
    <property type="entry name" value="Homeodomain-like_sf"/>
</dbReference>
<comment type="caution">
    <text evidence="9">The sequence shown here is derived from an EMBL/GenBank/DDBJ whole genome shotgun (WGS) entry which is preliminary data.</text>
</comment>
<name>A0A835NJX3_9PASS</name>
<evidence type="ECO:0000256" key="6">
    <source>
        <dbReference type="RuleBase" id="RU000682"/>
    </source>
</evidence>